<dbReference type="PANTHER" id="PTHR47723">
    <property type="entry name" value="OS05G0353850 PROTEIN"/>
    <property type="match status" value="1"/>
</dbReference>
<proteinExistence type="predicted"/>
<evidence type="ECO:0000313" key="3">
    <source>
        <dbReference type="Proteomes" id="UP001472677"/>
    </source>
</evidence>
<dbReference type="PANTHER" id="PTHR47723:SF19">
    <property type="entry name" value="POLYNUCLEOTIDYL TRANSFERASE, RIBONUCLEASE H-LIKE SUPERFAMILY PROTEIN"/>
    <property type="match status" value="1"/>
</dbReference>
<dbReference type="SUPFAM" id="SSF53098">
    <property type="entry name" value="Ribonuclease H-like"/>
    <property type="match status" value="1"/>
</dbReference>
<evidence type="ECO:0000259" key="1">
    <source>
        <dbReference type="Pfam" id="PF13456"/>
    </source>
</evidence>
<accession>A0ABR2G6H0</accession>
<protein>
    <recommendedName>
        <fullName evidence="1">RNase H type-1 domain-containing protein</fullName>
    </recommendedName>
</protein>
<dbReference type="Pfam" id="PF13456">
    <property type="entry name" value="RVT_3"/>
    <property type="match status" value="1"/>
</dbReference>
<organism evidence="2 3">
    <name type="scientific">Hibiscus sabdariffa</name>
    <name type="common">roselle</name>
    <dbReference type="NCBI Taxonomy" id="183260"/>
    <lineage>
        <taxon>Eukaryota</taxon>
        <taxon>Viridiplantae</taxon>
        <taxon>Streptophyta</taxon>
        <taxon>Embryophyta</taxon>
        <taxon>Tracheophyta</taxon>
        <taxon>Spermatophyta</taxon>
        <taxon>Magnoliopsida</taxon>
        <taxon>eudicotyledons</taxon>
        <taxon>Gunneridae</taxon>
        <taxon>Pentapetalae</taxon>
        <taxon>rosids</taxon>
        <taxon>malvids</taxon>
        <taxon>Malvales</taxon>
        <taxon>Malvaceae</taxon>
        <taxon>Malvoideae</taxon>
        <taxon>Hibiscus</taxon>
    </lineage>
</organism>
<sequence>MEDASHLFRGCVEARFLWSRLIKVDKLHEFLHIDIKQWVVTNLNEPNYFAITAVDWDILFSCILWTLWRTRNARLFSSDSPISDNVMERAMRLLEVTLRARLPKHCNSFSNPRQPVVYARWAAPPCHWIKVNTDGARNTGSGLTTCEGVGRDSEGYTRVILEMDCRDAYKMLAKGNPRQLGSSLLPGLLEMRQRSWDIQFHFIRRERNQAADMMARLAWCGIPEYRHYMDPPSDICDILISDRADLHSVMD</sequence>
<reference evidence="2 3" key="1">
    <citation type="journal article" date="2024" name="G3 (Bethesda)">
        <title>Genome assembly of Hibiscus sabdariffa L. provides insights into metabolisms of medicinal natural products.</title>
        <authorList>
            <person name="Kim T."/>
        </authorList>
    </citation>
    <scope>NUCLEOTIDE SEQUENCE [LARGE SCALE GENOMIC DNA]</scope>
    <source>
        <strain evidence="2">TK-2024</strain>
        <tissue evidence="2">Old leaves</tissue>
    </source>
</reference>
<keyword evidence="3" id="KW-1185">Reference proteome</keyword>
<comment type="caution">
    <text evidence="2">The sequence shown here is derived from an EMBL/GenBank/DDBJ whole genome shotgun (WGS) entry which is preliminary data.</text>
</comment>
<feature type="domain" description="RNase H type-1" evidence="1">
    <location>
        <begin position="153"/>
        <end position="217"/>
    </location>
</feature>
<dbReference type="InterPro" id="IPR012337">
    <property type="entry name" value="RNaseH-like_sf"/>
</dbReference>
<dbReference type="Proteomes" id="UP001472677">
    <property type="component" value="Unassembled WGS sequence"/>
</dbReference>
<dbReference type="EMBL" id="JBBPBM010000002">
    <property type="protein sequence ID" value="KAK8596171.1"/>
    <property type="molecule type" value="Genomic_DNA"/>
</dbReference>
<name>A0ABR2G6H0_9ROSI</name>
<gene>
    <name evidence="2" type="ORF">V6N12_064670</name>
</gene>
<evidence type="ECO:0000313" key="2">
    <source>
        <dbReference type="EMBL" id="KAK8596171.1"/>
    </source>
</evidence>
<dbReference type="InterPro" id="IPR002156">
    <property type="entry name" value="RNaseH_domain"/>
</dbReference>
<dbReference type="InterPro" id="IPR053151">
    <property type="entry name" value="RNase_H-like"/>
</dbReference>